<dbReference type="Proteomes" id="UP000295221">
    <property type="component" value="Unassembled WGS sequence"/>
</dbReference>
<reference evidence="2 3" key="1">
    <citation type="submission" date="2019-03" db="EMBL/GenBank/DDBJ databases">
        <title>Genomic Encyclopedia of Type Strains, Phase IV (KMG-IV): sequencing the most valuable type-strain genomes for metagenomic binning, comparative biology and taxonomic classification.</title>
        <authorList>
            <person name="Goeker M."/>
        </authorList>
    </citation>
    <scope>NUCLEOTIDE SEQUENCE [LARGE SCALE GENOMIC DNA]</scope>
    <source>
        <strain evidence="2 3">DSM 24179</strain>
    </source>
</reference>
<evidence type="ECO:0000313" key="2">
    <source>
        <dbReference type="EMBL" id="TCO11040.1"/>
    </source>
</evidence>
<keyword evidence="1" id="KW-0472">Membrane</keyword>
<dbReference type="EMBL" id="SLWK01000001">
    <property type="protein sequence ID" value="TCO11040.1"/>
    <property type="molecule type" value="Genomic_DNA"/>
</dbReference>
<evidence type="ECO:0000256" key="1">
    <source>
        <dbReference type="SAM" id="Phobius"/>
    </source>
</evidence>
<sequence>MVKLVPVKAQQVIYLCVEAFGMVRFMVDILLSVVDEWFSMRI</sequence>
<keyword evidence="1" id="KW-1133">Transmembrane helix</keyword>
<evidence type="ECO:0000313" key="3">
    <source>
        <dbReference type="Proteomes" id="UP000295221"/>
    </source>
</evidence>
<name>A0A4R2GPH4_9BACT</name>
<keyword evidence="3" id="KW-1185">Reference proteome</keyword>
<feature type="transmembrane region" description="Helical" evidence="1">
    <location>
        <begin position="12"/>
        <end position="34"/>
    </location>
</feature>
<keyword evidence="1" id="KW-0812">Transmembrane</keyword>
<comment type="caution">
    <text evidence="2">The sequence shown here is derived from an EMBL/GenBank/DDBJ whole genome shotgun (WGS) entry which is preliminary data.</text>
</comment>
<accession>A0A4R2GPH4</accession>
<gene>
    <name evidence="2" type="ORF">EV194_101674</name>
</gene>
<protein>
    <submittedName>
        <fullName evidence="2">Uncharacterized protein</fullName>
    </submittedName>
</protein>
<organism evidence="2 3">
    <name type="scientific">Natronoflexus pectinivorans</name>
    <dbReference type="NCBI Taxonomy" id="682526"/>
    <lineage>
        <taxon>Bacteria</taxon>
        <taxon>Pseudomonadati</taxon>
        <taxon>Bacteroidota</taxon>
        <taxon>Bacteroidia</taxon>
        <taxon>Marinilabiliales</taxon>
        <taxon>Marinilabiliaceae</taxon>
        <taxon>Natronoflexus</taxon>
    </lineage>
</organism>
<proteinExistence type="predicted"/>
<dbReference type="AlphaFoldDB" id="A0A4R2GPH4"/>